<evidence type="ECO:0000313" key="1">
    <source>
        <dbReference type="EMBL" id="VDL80913.1"/>
    </source>
</evidence>
<gene>
    <name evidence="1" type="ORF">NBR_LOCUS17299</name>
</gene>
<name>A0A0N4YJX7_NIPBR</name>
<dbReference type="WBParaSite" id="NBR_0001729801-mRNA-1">
    <property type="protein sequence ID" value="NBR_0001729801-mRNA-1"/>
    <property type="gene ID" value="NBR_0001729801"/>
</dbReference>
<protein>
    <submittedName>
        <fullName evidence="3">Stress-activated protein kinase JNK (inferred by orthology to a D. melanogaster protein)</fullName>
    </submittedName>
</protein>
<reference evidence="1 2" key="2">
    <citation type="submission" date="2018-11" db="EMBL/GenBank/DDBJ databases">
        <authorList>
            <consortium name="Pathogen Informatics"/>
        </authorList>
    </citation>
    <scope>NUCLEOTIDE SEQUENCE [LARGE SCALE GENOMIC DNA]</scope>
</reference>
<accession>A0A0N4YJX7</accession>
<reference evidence="3" key="1">
    <citation type="submission" date="2017-02" db="UniProtKB">
        <authorList>
            <consortium name="WormBaseParasite"/>
        </authorList>
    </citation>
    <scope>IDENTIFICATION</scope>
</reference>
<sequence length="58" mass="6411">MEVDRCNGNLPSECDFDASKFHQIHVADPHSQSSCSFTIPKRYVNLKFLNAGAQGTVV</sequence>
<dbReference type="Proteomes" id="UP000271162">
    <property type="component" value="Unassembled WGS sequence"/>
</dbReference>
<keyword evidence="2" id="KW-1185">Reference proteome</keyword>
<dbReference type="AlphaFoldDB" id="A0A0N4YJX7"/>
<evidence type="ECO:0000313" key="2">
    <source>
        <dbReference type="Proteomes" id="UP000271162"/>
    </source>
</evidence>
<evidence type="ECO:0000313" key="3">
    <source>
        <dbReference type="WBParaSite" id="NBR_0001729801-mRNA-1"/>
    </source>
</evidence>
<proteinExistence type="predicted"/>
<dbReference type="EMBL" id="UYSL01022676">
    <property type="protein sequence ID" value="VDL80913.1"/>
    <property type="molecule type" value="Genomic_DNA"/>
</dbReference>
<dbReference type="STRING" id="27835.A0A0N4YJX7"/>
<dbReference type="OMA" id="ASKFHQI"/>
<organism evidence="3">
    <name type="scientific">Nippostrongylus brasiliensis</name>
    <name type="common">Rat hookworm</name>
    <dbReference type="NCBI Taxonomy" id="27835"/>
    <lineage>
        <taxon>Eukaryota</taxon>
        <taxon>Metazoa</taxon>
        <taxon>Ecdysozoa</taxon>
        <taxon>Nematoda</taxon>
        <taxon>Chromadorea</taxon>
        <taxon>Rhabditida</taxon>
        <taxon>Rhabditina</taxon>
        <taxon>Rhabditomorpha</taxon>
        <taxon>Strongyloidea</taxon>
        <taxon>Heligmosomidae</taxon>
        <taxon>Nippostrongylus</taxon>
    </lineage>
</organism>